<dbReference type="InterPro" id="IPR041577">
    <property type="entry name" value="RT_RNaseH_2"/>
</dbReference>
<dbReference type="Gene3D" id="2.40.70.10">
    <property type="entry name" value="Acid Proteases"/>
    <property type="match status" value="1"/>
</dbReference>
<feature type="region of interest" description="Disordered" evidence="1">
    <location>
        <begin position="26"/>
        <end position="154"/>
    </location>
</feature>
<feature type="compositionally biased region" description="Polar residues" evidence="1">
    <location>
        <begin position="26"/>
        <end position="39"/>
    </location>
</feature>
<evidence type="ECO:0000259" key="2">
    <source>
        <dbReference type="Pfam" id="PF00078"/>
    </source>
</evidence>
<reference evidence="5" key="1">
    <citation type="journal article" date="2017" name="Front. Plant Sci.">
        <title>Climate Clever Clovers: New Paradigm to Reduce the Environmental Footprint of Ruminants by Breeding Low Methanogenic Forages Utilizing Haplotype Variation.</title>
        <authorList>
            <person name="Kaur P."/>
            <person name="Appels R."/>
            <person name="Bayer P.E."/>
            <person name="Keeble-Gagnere G."/>
            <person name="Wang J."/>
            <person name="Hirakawa H."/>
            <person name="Shirasawa K."/>
            <person name="Vercoe P."/>
            <person name="Stefanova K."/>
            <person name="Durmic Z."/>
            <person name="Nichols P."/>
            <person name="Revell C."/>
            <person name="Isobe S.N."/>
            <person name="Edwards D."/>
            <person name="Erskine W."/>
        </authorList>
    </citation>
    <scope>NUCLEOTIDE SEQUENCE [LARGE SCALE GENOMIC DNA]</scope>
    <source>
        <strain evidence="5">cv. Daliak</strain>
    </source>
</reference>
<dbReference type="Gene3D" id="3.30.70.270">
    <property type="match status" value="2"/>
</dbReference>
<dbReference type="InterPro" id="IPR000477">
    <property type="entry name" value="RT_dom"/>
</dbReference>
<dbReference type="InterPro" id="IPR051320">
    <property type="entry name" value="Viral_Replic_Matur_Polypro"/>
</dbReference>
<evidence type="ECO:0000256" key="1">
    <source>
        <dbReference type="SAM" id="MobiDB-lite"/>
    </source>
</evidence>
<name>A0A2Z6P0N5_TRISU</name>
<proteinExistence type="predicted"/>
<dbReference type="PANTHER" id="PTHR33064">
    <property type="entry name" value="POL PROTEIN"/>
    <property type="match status" value="1"/>
</dbReference>
<accession>A0A2Z6P0N5</accession>
<dbReference type="InterPro" id="IPR043502">
    <property type="entry name" value="DNA/RNA_pol_sf"/>
</dbReference>
<feature type="domain" description="Reverse transcriptase" evidence="2">
    <location>
        <begin position="580"/>
        <end position="736"/>
    </location>
</feature>
<evidence type="ECO:0000313" key="5">
    <source>
        <dbReference type="Proteomes" id="UP000242715"/>
    </source>
</evidence>
<feature type="non-terminal residue" evidence="4">
    <location>
        <position position="1"/>
    </location>
</feature>
<dbReference type="CDD" id="cd01647">
    <property type="entry name" value="RT_LTR"/>
    <property type="match status" value="1"/>
</dbReference>
<protein>
    <recommendedName>
        <fullName evidence="6">Reverse transcriptase domain-containing protein</fullName>
    </recommendedName>
</protein>
<feature type="compositionally biased region" description="Basic and acidic residues" evidence="1">
    <location>
        <begin position="40"/>
        <end position="57"/>
    </location>
</feature>
<dbReference type="Pfam" id="PF13650">
    <property type="entry name" value="Asp_protease_2"/>
    <property type="match status" value="1"/>
</dbReference>
<gene>
    <name evidence="4" type="ORF">TSUD_136020</name>
</gene>
<dbReference type="EMBL" id="DF974373">
    <property type="protein sequence ID" value="GAU48033.1"/>
    <property type="molecule type" value="Genomic_DNA"/>
</dbReference>
<dbReference type="SUPFAM" id="SSF56672">
    <property type="entry name" value="DNA/RNA polymerases"/>
    <property type="match status" value="1"/>
</dbReference>
<organism evidence="4 5">
    <name type="scientific">Trifolium subterraneum</name>
    <name type="common">Subterranean clover</name>
    <dbReference type="NCBI Taxonomy" id="3900"/>
    <lineage>
        <taxon>Eukaryota</taxon>
        <taxon>Viridiplantae</taxon>
        <taxon>Streptophyta</taxon>
        <taxon>Embryophyta</taxon>
        <taxon>Tracheophyta</taxon>
        <taxon>Spermatophyta</taxon>
        <taxon>Magnoliopsida</taxon>
        <taxon>eudicotyledons</taxon>
        <taxon>Gunneridae</taxon>
        <taxon>Pentapetalae</taxon>
        <taxon>rosids</taxon>
        <taxon>fabids</taxon>
        <taxon>Fabales</taxon>
        <taxon>Fabaceae</taxon>
        <taxon>Papilionoideae</taxon>
        <taxon>50 kb inversion clade</taxon>
        <taxon>NPAAA clade</taxon>
        <taxon>Hologalegina</taxon>
        <taxon>IRL clade</taxon>
        <taxon>Trifolieae</taxon>
        <taxon>Trifolium</taxon>
    </lineage>
</organism>
<keyword evidence="5" id="KW-1185">Reference proteome</keyword>
<evidence type="ECO:0000313" key="4">
    <source>
        <dbReference type="EMBL" id="GAU48033.1"/>
    </source>
</evidence>
<dbReference type="InterPro" id="IPR021109">
    <property type="entry name" value="Peptidase_aspartic_dom_sf"/>
</dbReference>
<dbReference type="Pfam" id="PF17919">
    <property type="entry name" value="RT_RNaseH_2"/>
    <property type="match status" value="1"/>
</dbReference>
<dbReference type="OrthoDB" id="1436742at2759"/>
<dbReference type="Proteomes" id="UP000242715">
    <property type="component" value="Unassembled WGS sequence"/>
</dbReference>
<feature type="compositionally biased region" description="Basic and acidic residues" evidence="1">
    <location>
        <begin position="69"/>
        <end position="135"/>
    </location>
</feature>
<feature type="domain" description="Reverse transcriptase/retrotransposon-derived protein RNase H-like" evidence="3">
    <location>
        <begin position="800"/>
        <end position="881"/>
    </location>
</feature>
<dbReference type="InterPro" id="IPR043128">
    <property type="entry name" value="Rev_trsase/Diguanyl_cyclase"/>
</dbReference>
<dbReference type="AlphaFoldDB" id="A0A2Z6P0N5"/>
<dbReference type="Pfam" id="PF00078">
    <property type="entry name" value="RVT_1"/>
    <property type="match status" value="1"/>
</dbReference>
<evidence type="ECO:0008006" key="6">
    <source>
        <dbReference type="Google" id="ProtNLM"/>
    </source>
</evidence>
<dbReference type="FunFam" id="3.30.70.270:FF:000020">
    <property type="entry name" value="Transposon Tf2-6 polyprotein-like Protein"/>
    <property type="match status" value="1"/>
</dbReference>
<evidence type="ECO:0000259" key="3">
    <source>
        <dbReference type="Pfam" id="PF17919"/>
    </source>
</evidence>
<sequence>YQRSNDAVLRNLETQIGQIAKQVANNNNQGGSFVANTEPNPKEHCKSSTTRSGKEIGKGIGDNLETEEAVVKAREATQENKEGSDGEIEEKNKEGSLVENEKNQKNKKNEKEEFEGEVSKEKEMKEQKSKDEKKKQIIPPAQHLPYPHAPTKKDKERQYARFLDIFKRLQINIPFSEALEQMPTYAKFMKEILTKKRRVTDEETIHLDASCSAIIQRTLPTKEKDPGRVTLPVTIGNVNVGKALIDLGSSINLIPLSVIERIGGLDITRTRMTLQLADKSVKRPSGIAEDVLVKVDKFMFPIDFVVMDIEEDDDVPLILGRPFMKTARMMIDIDDGVMKVRVQDEEVSFNLWEAMKYSKDKGVCFKMDATDEAILDVQKQLCKPSPLEQALTNALNELDFDKEEEIEECLKELDDFKEVSPLKAKIEELKDESKPVEVKLELKTLPSHLKYVFLEEGSGKPVIISSSLSTHEENSLIQVLKENKEAIGWALSDLKGISPSYCMHSIMMEENYKPVAQPQRRLNPTMKEVVRKEVVKLLEAGMIYPISDSAWVSPVQVVPKKGGMTVITNDKNELIPSRTVTGWRMCIDYRRLNKATRKDHFPLPFMDQMLERLSGQEFYCFLDGYSGYNQITVNPEDHEKTAFTCPFGVFAYRRMSFGLCNAPATFQRCMQAIFSDLIEKCIEVFMDDFSVFGPSFDHCLRNLDTVLKRCVETNLVLNWEKCHFMVTEGIVLGHKISSKGIEVDKAKVEVIEKLPPPVNVKGIRSFLGHAGFYRRFIKDFSRIAKPLSNLLNIDKSFNFDHECLLAFNELKKQLTTAPIIIAPDWKLDFELMCDASDYAVGAVLGQRKNKNFHAIHYASKVLNDAQINYATTEKELLEIVLKIFPGKLKSKWSGPFKVKDVKPYGAIEIEDVEMKRNWTVNGQRLKPYFGGEIDRLATKVSLSDP</sequence>
<dbReference type="Gene3D" id="3.10.10.10">
    <property type="entry name" value="HIV Type 1 Reverse Transcriptase, subunit A, domain 1"/>
    <property type="match status" value="1"/>
</dbReference>
<dbReference type="CDD" id="cd00303">
    <property type="entry name" value="retropepsin_like"/>
    <property type="match status" value="1"/>
</dbReference>
<dbReference type="SUPFAM" id="SSF50630">
    <property type="entry name" value="Acid proteases"/>
    <property type="match status" value="1"/>
</dbReference>
<dbReference type="PANTHER" id="PTHR33064:SF39">
    <property type="match status" value="1"/>
</dbReference>